<sequence length="245" mass="26876">MSTVDPDAARRERQARTTTASDLILPALGMLLLPAITTLLIVRMIKASIAMHAPGWNIFLAMTVMTVSAAVVLFCLARWYSVVRRNQRLPGVLVPIALAVLGVGAGFGFSPEPPAWVASFEPRMDALILIAIGVVLLVLSGWTRARRIARNELGAELMRAAPPVPGYVSNQGYDLMDPDAVTLLTTVTFTFLDADGVRRFVQKYQTIPRADPIVNGERVDLWFDRAEPSNTKRIIVRRRAAGQRA</sequence>
<feature type="transmembrane region" description="Helical" evidence="1">
    <location>
        <begin position="57"/>
        <end position="77"/>
    </location>
</feature>
<keyword evidence="3" id="KW-1185">Reference proteome</keyword>
<reference evidence="3" key="1">
    <citation type="journal article" date="2019" name="Int. J. Syst. Evol. Microbiol.">
        <title>The Global Catalogue of Microorganisms (GCM) 10K type strain sequencing project: providing services to taxonomists for standard genome sequencing and annotation.</title>
        <authorList>
            <consortium name="The Broad Institute Genomics Platform"/>
            <consortium name="The Broad Institute Genome Sequencing Center for Infectious Disease"/>
            <person name="Wu L."/>
            <person name="Ma J."/>
        </authorList>
    </citation>
    <scope>NUCLEOTIDE SEQUENCE [LARGE SCALE GENOMIC DNA]</scope>
    <source>
        <strain evidence="3">TISTR 1514</strain>
    </source>
</reference>
<keyword evidence="1" id="KW-0472">Membrane</keyword>
<feature type="transmembrane region" description="Helical" evidence="1">
    <location>
        <begin position="89"/>
        <end position="109"/>
    </location>
</feature>
<proteinExistence type="predicted"/>
<protein>
    <recommendedName>
        <fullName evidence="4">DUF3592 domain-containing protein</fullName>
    </recommendedName>
</protein>
<evidence type="ECO:0000313" key="3">
    <source>
        <dbReference type="Proteomes" id="UP001597492"/>
    </source>
</evidence>
<evidence type="ECO:0008006" key="4">
    <source>
        <dbReference type="Google" id="ProtNLM"/>
    </source>
</evidence>
<feature type="transmembrane region" description="Helical" evidence="1">
    <location>
        <begin position="124"/>
        <end position="142"/>
    </location>
</feature>
<keyword evidence="1" id="KW-1133">Transmembrane helix</keyword>
<accession>A0ABW5V0T7</accession>
<dbReference type="Proteomes" id="UP001597492">
    <property type="component" value="Unassembled WGS sequence"/>
</dbReference>
<comment type="caution">
    <text evidence="2">The sequence shown here is derived from an EMBL/GenBank/DDBJ whole genome shotgun (WGS) entry which is preliminary data.</text>
</comment>
<gene>
    <name evidence="2" type="ORF">ACFSW7_12885</name>
</gene>
<dbReference type="RefSeq" id="WP_019618787.1">
    <property type="nucleotide sequence ID" value="NZ_JBHUNE010000009.1"/>
</dbReference>
<evidence type="ECO:0000313" key="2">
    <source>
        <dbReference type="EMBL" id="MFD2759273.1"/>
    </source>
</evidence>
<name>A0ABW5V0T7_9MICO</name>
<evidence type="ECO:0000256" key="1">
    <source>
        <dbReference type="SAM" id="Phobius"/>
    </source>
</evidence>
<dbReference type="EMBL" id="JBHUNE010000009">
    <property type="protein sequence ID" value="MFD2759273.1"/>
    <property type="molecule type" value="Genomic_DNA"/>
</dbReference>
<keyword evidence="1" id="KW-0812">Transmembrane</keyword>
<feature type="transmembrane region" description="Helical" evidence="1">
    <location>
        <begin position="23"/>
        <end position="45"/>
    </location>
</feature>
<organism evidence="2 3">
    <name type="scientific">Gulosibacter faecalis</name>
    <dbReference type="NCBI Taxonomy" id="272240"/>
    <lineage>
        <taxon>Bacteria</taxon>
        <taxon>Bacillati</taxon>
        <taxon>Actinomycetota</taxon>
        <taxon>Actinomycetes</taxon>
        <taxon>Micrococcales</taxon>
        <taxon>Microbacteriaceae</taxon>
        <taxon>Gulosibacter</taxon>
    </lineage>
</organism>